<feature type="region of interest" description="Disordered" evidence="1">
    <location>
        <begin position="1236"/>
        <end position="1262"/>
    </location>
</feature>
<sequence>MGRNRVMSFMSQFRDRDSNSPTRPPPSTGRARSRTESYTQQGSQDTGKSSSGREPFPTSSFQMSSHQESPLSEVRASPQPTRTRERASSRPTSMAQTFQPPLMDVNQDTLPELQPIFTFLNSHSNKLYQEGYFLKLDDQNIHGKANADRTWTECFAQLVGTILSLWDAAELDAAGQDGEVLPKFINLTDASIKMIESLPTRSPTEAPLQNVLSISTAGKNRYLLHFNSHHSLVQWTAGIRLCMFEHASLQEAYTGALIAGKGKLLNNIRPIMERSRIQTADWARVRFGAGTPWRRCWCVITPPDEKEVQRLQKQSQKKRSAYDRSRPPILKGDIKFYDSKRTKKIRPIATINDAYSAFAIYPQSKPLIDASTLVKVEGSITIHSNPPLTSEGFVFVMPEVHPAVSGFEMMLRWLFPVYDTFGLYGRPGRLIAETNDTRSLMFAMPEHRRYGYLETLDVSSLISEQGSANWLESEWRGRMKDLTAKRMVTLRNNSQRNSQYGSRRSRNSVGNPRTRLQFDDAASVRSSPSIQFGARPAGDVGYSGLPRTDSAPVAFQQPKTSGASHQRSISESQPPSRDQNQNPSVFDGAFEPAPIPLHTGSGLKYVQDATPSPDRLSSEDEQAASATPVRELQELQTVTVPEPVAAPPAFKHAPGAKPPSKPLQSTDLRKANNRMSTATLSQLTGAAGAAATYQSQDRRGLNAQTHDRIEEDEDQGRGVLSDVTRYHHMPANHDIINEGIVATYEPRNEQESTLPSNRDQIPYQNQHYQSNNTNFNSRSQPNLSNDMLPPKNPSSQPSRLQTSQSISRKPLPTQEENQSSPNSSHPPSSSGSLTQHILDSGAFDLILPKADDFKLPQMNRHNSDLSSAYDDAASTGTPDYASTKKSVRSVRTQESVEKPRAGKKKIIGNIEVGQPLYGDENTLSKGVDIDFGPTFDLNRAPGQESPSPPPKQNNFNHSSPEKRSSHERSPSGNALAWQPGMSATAANNTFGHKQGLTAEEYVQQRSMVAAATPQYIHQRQPSGNILRATSPTPARATPFPTPGRYTPSPTPGQTSKRSSALIGQHSRHSSADLLNFNEGYGQNRNSRRNSTDLLNSAEVYGQQQHARHSSADLLRPSSRGANRVLGASGNGTLTTNLSAREQAFVAKMTGGPLIAMAKDTNKDNVVSAGLVGAIGSREKEKQHVKQGLKSQSVQHAIALRQQQLAQQQQQQQQQQAEQRRLDQQLAEQTRLLQQTEQNRRQSQYANTNYSPSQFAVPSKRGSWMGPNFPQAAAWTTPAQLPGQYQTTMAHSPGQYQTTMAHSPGQYQPTLSHSPGYQASPHQYSQQQQYFPQYPPAQGGQRNSGYYG</sequence>
<feature type="compositionally biased region" description="Low complexity" evidence="1">
    <location>
        <begin position="1316"/>
        <end position="1340"/>
    </location>
</feature>
<name>A0A4Z1KEQ7_9HELO</name>
<feature type="region of interest" description="Disordered" evidence="1">
    <location>
        <begin position="1283"/>
        <end position="1347"/>
    </location>
</feature>
<feature type="compositionally biased region" description="Polar residues" evidence="1">
    <location>
        <begin position="36"/>
        <end position="70"/>
    </location>
</feature>
<gene>
    <name evidence="3" type="ORF">BELL_0025g00160</name>
</gene>
<dbReference type="InterPro" id="IPR011993">
    <property type="entry name" value="PH-like_dom_sf"/>
</dbReference>
<dbReference type="Proteomes" id="UP000297229">
    <property type="component" value="Unassembled WGS sequence"/>
</dbReference>
<comment type="caution">
    <text evidence="3">The sequence shown here is derived from an EMBL/GenBank/DDBJ whole genome shotgun (WGS) entry which is preliminary data.</text>
</comment>
<feature type="compositionally biased region" description="Polar residues" evidence="1">
    <location>
        <begin position="793"/>
        <end position="807"/>
    </location>
</feature>
<dbReference type="Pfam" id="PF00169">
    <property type="entry name" value="PH"/>
    <property type="match status" value="1"/>
</dbReference>
<accession>A0A4Z1KEQ7</accession>
<dbReference type="SMART" id="SM00233">
    <property type="entry name" value="PH"/>
    <property type="match status" value="1"/>
</dbReference>
<feature type="compositionally biased region" description="Polar residues" evidence="1">
    <location>
        <begin position="1283"/>
        <end position="1314"/>
    </location>
</feature>
<feature type="compositionally biased region" description="Low complexity" evidence="1">
    <location>
        <begin position="1027"/>
        <end position="1044"/>
    </location>
</feature>
<protein>
    <recommendedName>
        <fullName evidence="2">PH domain-containing protein</fullName>
    </recommendedName>
</protein>
<feature type="region of interest" description="Disordered" evidence="1">
    <location>
        <begin position="865"/>
        <end position="902"/>
    </location>
</feature>
<feature type="region of interest" description="Disordered" evidence="1">
    <location>
        <begin position="645"/>
        <end position="666"/>
    </location>
</feature>
<feature type="region of interest" description="Disordered" evidence="1">
    <location>
        <begin position="928"/>
        <end position="978"/>
    </location>
</feature>
<dbReference type="InterPro" id="IPR058155">
    <property type="entry name" value="Skg3/CAF120-like_PH"/>
</dbReference>
<dbReference type="Gene3D" id="2.30.29.30">
    <property type="entry name" value="Pleckstrin-homology domain (PH domain)/Phosphotyrosine-binding domain (PTB)"/>
    <property type="match status" value="1"/>
</dbReference>
<feature type="region of interest" description="Disordered" evidence="1">
    <location>
        <begin position="1"/>
        <end position="100"/>
    </location>
</feature>
<dbReference type="STRING" id="278938.A0A4Z1KEQ7"/>
<feature type="compositionally biased region" description="Polar residues" evidence="1">
    <location>
        <begin position="1236"/>
        <end position="1255"/>
    </location>
</feature>
<evidence type="ECO:0000259" key="2">
    <source>
        <dbReference type="PROSITE" id="PS50003"/>
    </source>
</evidence>
<evidence type="ECO:0000313" key="4">
    <source>
        <dbReference type="Proteomes" id="UP000297229"/>
    </source>
</evidence>
<feature type="compositionally biased region" description="Basic and acidic residues" evidence="1">
    <location>
        <begin position="696"/>
        <end position="709"/>
    </location>
</feature>
<evidence type="ECO:0000256" key="1">
    <source>
        <dbReference type="SAM" id="MobiDB-lite"/>
    </source>
</evidence>
<dbReference type="PROSITE" id="PS50003">
    <property type="entry name" value="PH_DOMAIN"/>
    <property type="match status" value="1"/>
</dbReference>
<feature type="compositionally biased region" description="Polar residues" evidence="1">
    <location>
        <begin position="751"/>
        <end position="785"/>
    </location>
</feature>
<proteinExistence type="predicted"/>
<feature type="region of interest" description="Disordered" evidence="1">
    <location>
        <begin position="1020"/>
        <end position="1067"/>
    </location>
</feature>
<reference evidence="3 4" key="1">
    <citation type="submission" date="2017-12" db="EMBL/GenBank/DDBJ databases">
        <title>Comparative genomics of Botrytis spp.</title>
        <authorList>
            <person name="Valero-Jimenez C.A."/>
            <person name="Tapia P."/>
            <person name="Veloso J."/>
            <person name="Silva-Moreno E."/>
            <person name="Staats M."/>
            <person name="Valdes J.H."/>
            <person name="Van Kan J.A.L."/>
        </authorList>
    </citation>
    <scope>NUCLEOTIDE SEQUENCE [LARGE SCALE GENOMIC DNA]</scope>
    <source>
        <strain evidence="3 4">Be9601</strain>
    </source>
</reference>
<feature type="domain" description="PH" evidence="2">
    <location>
        <begin position="126"/>
        <end position="244"/>
    </location>
</feature>
<feature type="compositionally biased region" description="Polar residues" evidence="1">
    <location>
        <begin position="89"/>
        <end position="99"/>
    </location>
</feature>
<dbReference type="SUPFAM" id="SSF50729">
    <property type="entry name" value="PH domain-like"/>
    <property type="match status" value="1"/>
</dbReference>
<dbReference type="Pfam" id="PF25381">
    <property type="entry name" value="PH_26"/>
    <property type="match status" value="1"/>
</dbReference>
<feature type="compositionally biased region" description="Basic and acidic residues" evidence="1">
    <location>
        <begin position="959"/>
        <end position="969"/>
    </location>
</feature>
<dbReference type="EMBL" id="PQXM01000025">
    <property type="protein sequence ID" value="TGO79703.1"/>
    <property type="molecule type" value="Genomic_DNA"/>
</dbReference>
<feature type="region of interest" description="Disordered" evidence="1">
    <location>
        <begin position="747"/>
        <end position="835"/>
    </location>
</feature>
<feature type="compositionally biased region" description="Low complexity" evidence="1">
    <location>
        <begin position="819"/>
        <end position="832"/>
    </location>
</feature>
<feature type="region of interest" description="Disordered" evidence="1">
    <location>
        <begin position="489"/>
        <end position="629"/>
    </location>
</feature>
<feature type="region of interest" description="Disordered" evidence="1">
    <location>
        <begin position="689"/>
        <end position="717"/>
    </location>
</feature>
<evidence type="ECO:0000313" key="3">
    <source>
        <dbReference type="EMBL" id="TGO79703.1"/>
    </source>
</evidence>
<dbReference type="FunFam" id="2.30.29.30:FF:000203">
    <property type="entry name" value="PH domain-containing protein"/>
    <property type="match status" value="1"/>
</dbReference>
<organism evidence="3 4">
    <name type="scientific">Botrytis elliptica</name>
    <dbReference type="NCBI Taxonomy" id="278938"/>
    <lineage>
        <taxon>Eukaryota</taxon>
        <taxon>Fungi</taxon>
        <taxon>Dikarya</taxon>
        <taxon>Ascomycota</taxon>
        <taxon>Pezizomycotina</taxon>
        <taxon>Leotiomycetes</taxon>
        <taxon>Helotiales</taxon>
        <taxon>Sclerotiniaceae</taxon>
        <taxon>Botrytis</taxon>
    </lineage>
</organism>
<feature type="compositionally biased region" description="Polar residues" evidence="1">
    <location>
        <begin position="490"/>
        <end position="511"/>
    </location>
</feature>
<dbReference type="InterPro" id="IPR001849">
    <property type="entry name" value="PH_domain"/>
</dbReference>
<keyword evidence="4" id="KW-1185">Reference proteome</keyword>
<dbReference type="OrthoDB" id="5563754at2759"/>
<feature type="compositionally biased region" description="Low complexity" evidence="1">
    <location>
        <begin position="865"/>
        <end position="874"/>
    </location>
</feature>
<feature type="compositionally biased region" description="Polar residues" evidence="1">
    <location>
        <begin position="557"/>
        <end position="584"/>
    </location>
</feature>